<evidence type="ECO:0000313" key="4">
    <source>
        <dbReference type="Proteomes" id="UP000521872"/>
    </source>
</evidence>
<reference evidence="3 4" key="1">
    <citation type="submission" date="2019-12" db="EMBL/GenBank/DDBJ databases">
        <authorList>
            <person name="Floudas D."/>
            <person name="Bentzer J."/>
            <person name="Ahren D."/>
            <person name="Johansson T."/>
            <person name="Persson P."/>
            <person name="Tunlid A."/>
        </authorList>
    </citation>
    <scope>NUCLEOTIDE SEQUENCE [LARGE SCALE GENOMIC DNA]</scope>
    <source>
        <strain evidence="3 4">CBS 102.39</strain>
    </source>
</reference>
<organism evidence="3 4">
    <name type="scientific">Agrocybe pediades</name>
    <dbReference type="NCBI Taxonomy" id="84607"/>
    <lineage>
        <taxon>Eukaryota</taxon>
        <taxon>Fungi</taxon>
        <taxon>Dikarya</taxon>
        <taxon>Basidiomycota</taxon>
        <taxon>Agaricomycotina</taxon>
        <taxon>Agaricomycetes</taxon>
        <taxon>Agaricomycetidae</taxon>
        <taxon>Agaricales</taxon>
        <taxon>Agaricineae</taxon>
        <taxon>Strophariaceae</taxon>
        <taxon>Agrocybe</taxon>
    </lineage>
</organism>
<feature type="compositionally biased region" description="Basic and acidic residues" evidence="2">
    <location>
        <begin position="70"/>
        <end position="101"/>
    </location>
</feature>
<accession>A0A8H4VS82</accession>
<keyword evidence="1" id="KW-0175">Coiled coil</keyword>
<feature type="coiled-coil region" evidence="1">
    <location>
        <begin position="333"/>
        <end position="395"/>
    </location>
</feature>
<evidence type="ECO:0000256" key="2">
    <source>
        <dbReference type="SAM" id="MobiDB-lite"/>
    </source>
</evidence>
<feature type="compositionally biased region" description="Polar residues" evidence="2">
    <location>
        <begin position="144"/>
        <end position="156"/>
    </location>
</feature>
<protein>
    <submittedName>
        <fullName evidence="3">Uncharacterized protein</fullName>
    </submittedName>
</protein>
<proteinExistence type="predicted"/>
<feature type="compositionally biased region" description="Basic and acidic residues" evidence="2">
    <location>
        <begin position="40"/>
        <end position="58"/>
    </location>
</feature>
<evidence type="ECO:0000313" key="3">
    <source>
        <dbReference type="EMBL" id="KAF4620518.1"/>
    </source>
</evidence>
<feature type="compositionally biased region" description="Polar residues" evidence="2">
    <location>
        <begin position="106"/>
        <end position="122"/>
    </location>
</feature>
<keyword evidence="4" id="KW-1185">Reference proteome</keyword>
<comment type="caution">
    <text evidence="3">The sequence shown here is derived from an EMBL/GenBank/DDBJ whole genome shotgun (WGS) entry which is preliminary data.</text>
</comment>
<dbReference type="EMBL" id="JAACJL010000015">
    <property type="protein sequence ID" value="KAF4620518.1"/>
    <property type="molecule type" value="Genomic_DNA"/>
</dbReference>
<sequence>MQSPPEDGASESKHYGPSSSESKPRHSKQPPRVIFVDDGESTHSDDKTGQIIQRRNDTDMIVYPPQAIKPSRERETRHNLPSEDRMRVDGDSNRSRAEGPKRQRARSLSSGYNRSYEATNSPPGIYASNNSTTGPPPNNRPPSDGQSRLIDSSTFNHSRHSESTQAPAGRHRPGSMPSTGTFGLRRNDQKSSDPNISPSTGVPGHQSHGALVPQLYSDEKTRKSSSQQDRFPSKLQSDAGDVVASSRPSTKQPMDVHYVADLRQEPSSPLPGTYPPEISSSSTEIAGIDGALPSIEPELHTKDSKDISSKFGAVFAHATRSIFPSKVTEAEEIKRLKAEIYDLKSKNSELEASSNRYRRARNELRKDNQQLTEDLRSAHYQLRQIEQELEQSRNLAETRGKELMGAQVFLTKADSLSQEEITGMVDALNQEIFQIAASLGEYLVFQKHDFKDDTEFNRSLQAVTQILGEGLVQTLINMAHASDPSINPLIIQSVISICLVNFCIKTLQAWYAPDRRISIFMHKTYDQIRAKEEQAVSGRWRAITRAHTKVSSATHKHDLIDSLQSVFNISFWSLEQEGQKAFEHKVLPFFKIIDDLSVALGEKFTSADLQVFEIRAGDKFNHRHMEDVFGDSRRGGSDQDQLNVVVGTAGLGLQKFTSIRSASSGPLQASVELLLPAKVVLASTLQEALEPPTPRKAKQRRD</sequence>
<name>A0A8H4VS82_9AGAR</name>
<dbReference type="AlphaFoldDB" id="A0A8H4VS82"/>
<dbReference type="Proteomes" id="UP000521872">
    <property type="component" value="Unassembled WGS sequence"/>
</dbReference>
<feature type="compositionally biased region" description="Polar residues" evidence="2">
    <location>
        <begin position="224"/>
        <end position="236"/>
    </location>
</feature>
<feature type="region of interest" description="Disordered" evidence="2">
    <location>
        <begin position="1"/>
        <end position="255"/>
    </location>
</feature>
<gene>
    <name evidence="3" type="ORF">D9613_001124</name>
</gene>
<evidence type="ECO:0000256" key="1">
    <source>
        <dbReference type="SAM" id="Coils"/>
    </source>
</evidence>